<dbReference type="Pfam" id="PF15887">
    <property type="entry name" value="Peptidase_Mx"/>
    <property type="match status" value="1"/>
</dbReference>
<protein>
    <submittedName>
        <fullName evidence="3">Zinc-binding peptidase</fullName>
    </submittedName>
</protein>
<feature type="domain" description="Zinc-ribbon" evidence="2">
    <location>
        <begin position="3"/>
        <end position="95"/>
    </location>
</feature>
<dbReference type="EMBL" id="JBBKZS010000046">
    <property type="protein sequence ID" value="MEJ8859973.1"/>
    <property type="molecule type" value="Genomic_DNA"/>
</dbReference>
<evidence type="ECO:0000313" key="4">
    <source>
        <dbReference type="Proteomes" id="UP001367030"/>
    </source>
</evidence>
<name>A0ABU8XLL5_9BURK</name>
<sequence length="383" mass="43002">MKLFTCTHCGNRVFFENLSCEACKSILGFSTEERSMIAFEISPEGFWNRFGAEGDLMYRPCINVAEGVCNWLVKVDSPHQQCASCRTTHTIPALSRPENRAYWAKLEQAKRRLFFTLLALGLPVPNKLEDPANGLSFEFLEETSKEARVLTGHDEGVITLNIAEADDARREQIRLSMHEPYRTLLGHFRHEIGHYYWDRLVRDTAWIGECRELFGDETVDYAESLQRHYAHPPADWPLRHVSVYASSHAWEDWAETWAHYLHMVDGLETAAAWGLHLAHALPTGPALTVQPLDLDSHDISSTTIEQWLPVSQFINAMDRSLGALDSYPFIIVEPVVTKLNFIHRVVQGARRGTTPMSFAGETAPVPAASASQPAGSVQQATAA</sequence>
<accession>A0ABU8XLL5</accession>
<feature type="compositionally biased region" description="Low complexity" evidence="1">
    <location>
        <begin position="363"/>
        <end position="383"/>
    </location>
</feature>
<evidence type="ECO:0000256" key="1">
    <source>
        <dbReference type="SAM" id="MobiDB-lite"/>
    </source>
</evidence>
<dbReference type="Proteomes" id="UP001367030">
    <property type="component" value="Unassembled WGS sequence"/>
</dbReference>
<feature type="region of interest" description="Disordered" evidence="1">
    <location>
        <begin position="355"/>
        <end position="383"/>
    </location>
</feature>
<organism evidence="3 4">
    <name type="scientific">Variovorax robiniae</name>
    <dbReference type="NCBI Taxonomy" id="1836199"/>
    <lineage>
        <taxon>Bacteria</taxon>
        <taxon>Pseudomonadati</taxon>
        <taxon>Pseudomonadota</taxon>
        <taxon>Betaproteobacteria</taxon>
        <taxon>Burkholderiales</taxon>
        <taxon>Comamonadaceae</taxon>
        <taxon>Variovorax</taxon>
    </lineage>
</organism>
<dbReference type="InterPro" id="IPR031321">
    <property type="entry name" value="UCP012641"/>
</dbReference>
<evidence type="ECO:0000259" key="2">
    <source>
        <dbReference type="Pfam" id="PF10005"/>
    </source>
</evidence>
<evidence type="ECO:0000313" key="3">
    <source>
        <dbReference type="EMBL" id="MEJ8859973.1"/>
    </source>
</evidence>
<gene>
    <name evidence="3" type="ORF">WKW79_35870</name>
</gene>
<proteinExistence type="predicted"/>
<dbReference type="PIRSF" id="PIRSF012641">
    <property type="entry name" value="UCP012641"/>
    <property type="match status" value="1"/>
</dbReference>
<dbReference type="Pfam" id="PF10005">
    <property type="entry name" value="Zn_ribbon_DZR_6"/>
    <property type="match status" value="1"/>
</dbReference>
<reference evidence="3 4" key="1">
    <citation type="submission" date="2024-03" db="EMBL/GenBank/DDBJ databases">
        <title>Novel species of the genus Variovorax.</title>
        <authorList>
            <person name="Liu Q."/>
            <person name="Xin Y.-H."/>
        </authorList>
    </citation>
    <scope>NUCLEOTIDE SEQUENCE [LARGE SCALE GENOMIC DNA]</scope>
    <source>
        <strain evidence="3 4">KACC 18901</strain>
    </source>
</reference>
<keyword evidence="4" id="KW-1185">Reference proteome</keyword>
<dbReference type="RefSeq" id="WP_340340005.1">
    <property type="nucleotide sequence ID" value="NZ_JBBKZS010000046.1"/>
</dbReference>
<comment type="caution">
    <text evidence="3">The sequence shown here is derived from an EMBL/GenBank/DDBJ whole genome shotgun (WGS) entry which is preliminary data.</text>
</comment>
<dbReference type="InterPro" id="IPR011201">
    <property type="entry name" value="Zinc-ribbon_6_bact"/>
</dbReference>